<dbReference type="UniPathway" id="UPA00109">
    <property type="reaction ID" value="UER00180"/>
</dbReference>
<gene>
    <name evidence="9" type="ORF">SCLTRI_LOCUS1254</name>
</gene>
<dbReference type="GO" id="GO:0006096">
    <property type="term" value="P:glycolytic process"/>
    <property type="evidence" value="ECO:0007669"/>
    <property type="project" value="UniProtKB-UniPathway"/>
</dbReference>
<keyword evidence="4 6" id="KW-0418">Kinase</keyword>
<dbReference type="SUPFAM" id="SSF53067">
    <property type="entry name" value="Actin-like ATPase domain"/>
    <property type="match status" value="2"/>
</dbReference>
<evidence type="ECO:0000256" key="3">
    <source>
        <dbReference type="ARBA" id="ARBA00022741"/>
    </source>
</evidence>
<feature type="domain" description="Hexokinase C-terminal" evidence="8">
    <location>
        <begin position="274"/>
        <end position="525"/>
    </location>
</feature>
<dbReference type="GO" id="GO:0005536">
    <property type="term" value="F:D-glucose binding"/>
    <property type="evidence" value="ECO:0007669"/>
    <property type="project" value="InterPro"/>
</dbReference>
<sequence>MMQPLIAAMHRLRQAFYAAFIKSFLKTKSIFEIIIKFWIAPSTFPKVKDENVDVKDISIAKVKKFLDEVEAAFRDSTKEASLLAFSEGLRKEFAESLLENPQCMLPSYNHQLPSGHECGTYLALDVGGSTFRVALIKLAGKECKGKEIEIVELKSFKIKNVERQLVGVEFFDWMADRILDTLSGEKEGHKISQTPLSVGLSWSFPIDQTSLKGGLLMGMGKGFCAADGLIGKDLGGLIEDSCLKKGLNVQLNAIVNDSSATLLSKSYIDPTTRFALILGTGLNAAAHLPVHIFSQPKFGIRPASWHDCAEHVIVNTELSMFGGKFLPYTKWDKQLRESHPLPEFQPFEHFASGGYIGEIVRLILIDGIQSAGLFGGVVPANLREKYSLETETLSYIENDRTPQLATAIEVFSRRHPSPHIPTVADLRALRLIASRVTLRSSGLIAAGVHSLWHMRNASESISPSDSAHTVIAYNGSVLENYPEFRSNTQKHIDMLIEASGAKSGTVELVYAEESSLLGAAVAVACCDA</sequence>
<keyword evidence="3 6" id="KW-0547">Nucleotide-binding</keyword>
<evidence type="ECO:0000256" key="4">
    <source>
        <dbReference type="ARBA" id="ARBA00022777"/>
    </source>
</evidence>
<dbReference type="InterPro" id="IPR022672">
    <property type="entry name" value="Hexokinase_N"/>
</dbReference>
<name>A0A8H2VN66_9HELO</name>
<reference evidence="9" key="1">
    <citation type="submission" date="2020-10" db="EMBL/GenBank/DDBJ databases">
        <authorList>
            <person name="Kusch S."/>
        </authorList>
    </citation>
    <scope>NUCLEOTIDE SEQUENCE</scope>
    <source>
        <strain evidence="9">SwB9</strain>
    </source>
</reference>
<dbReference type="AlphaFoldDB" id="A0A8H2VN66"/>
<protein>
    <recommendedName>
        <fullName evidence="6">Phosphotransferase</fullName>
        <ecNumber evidence="6">2.7.1.-</ecNumber>
    </recommendedName>
</protein>
<dbReference type="Gene3D" id="3.30.420.40">
    <property type="match status" value="1"/>
</dbReference>
<dbReference type="EMBL" id="CAJHIA010000006">
    <property type="protein sequence ID" value="CAD6441464.1"/>
    <property type="molecule type" value="Genomic_DNA"/>
</dbReference>
<dbReference type="GO" id="GO:0008865">
    <property type="term" value="F:fructokinase activity"/>
    <property type="evidence" value="ECO:0007669"/>
    <property type="project" value="TreeGrafter"/>
</dbReference>
<dbReference type="InterPro" id="IPR001312">
    <property type="entry name" value="Hexokinase"/>
</dbReference>
<dbReference type="GO" id="GO:0006013">
    <property type="term" value="P:mannose metabolic process"/>
    <property type="evidence" value="ECO:0007669"/>
    <property type="project" value="TreeGrafter"/>
</dbReference>
<comment type="caution">
    <text evidence="9">The sequence shown here is derived from an EMBL/GenBank/DDBJ whole genome shotgun (WGS) entry which is preliminary data.</text>
</comment>
<dbReference type="GO" id="GO:0004340">
    <property type="term" value="F:glucokinase activity"/>
    <property type="evidence" value="ECO:0007669"/>
    <property type="project" value="TreeGrafter"/>
</dbReference>
<dbReference type="GO" id="GO:0019158">
    <property type="term" value="F:mannokinase activity"/>
    <property type="evidence" value="ECO:0007669"/>
    <property type="project" value="TreeGrafter"/>
</dbReference>
<dbReference type="InterPro" id="IPR022673">
    <property type="entry name" value="Hexokinase_C"/>
</dbReference>
<dbReference type="EC" id="2.7.1.-" evidence="6"/>
<dbReference type="Gene3D" id="3.40.367.20">
    <property type="match status" value="1"/>
</dbReference>
<dbReference type="GO" id="GO:0006006">
    <property type="term" value="P:glucose metabolic process"/>
    <property type="evidence" value="ECO:0007669"/>
    <property type="project" value="TreeGrafter"/>
</dbReference>
<evidence type="ECO:0000256" key="5">
    <source>
        <dbReference type="ARBA" id="ARBA00022840"/>
    </source>
</evidence>
<dbReference type="PANTHER" id="PTHR19443:SF24">
    <property type="entry name" value="PHOSPHOTRANSFERASE"/>
    <property type="match status" value="1"/>
</dbReference>
<evidence type="ECO:0000313" key="9">
    <source>
        <dbReference type="EMBL" id="CAD6441464.1"/>
    </source>
</evidence>
<keyword evidence="6" id="KW-0324">Glycolysis</keyword>
<dbReference type="Proteomes" id="UP000624404">
    <property type="component" value="Unassembled WGS sequence"/>
</dbReference>
<dbReference type="FunFam" id="3.40.367.20:FF:000011">
    <property type="entry name" value="Phosphotransferase"/>
    <property type="match status" value="1"/>
</dbReference>
<dbReference type="PRINTS" id="PR00475">
    <property type="entry name" value="HEXOKINASE"/>
</dbReference>
<evidence type="ECO:0000313" key="10">
    <source>
        <dbReference type="Proteomes" id="UP000624404"/>
    </source>
</evidence>
<keyword evidence="5 6" id="KW-0067">ATP-binding</keyword>
<proteinExistence type="inferred from homology"/>
<dbReference type="OrthoDB" id="419537at2759"/>
<dbReference type="PANTHER" id="PTHR19443">
    <property type="entry name" value="HEXOKINASE"/>
    <property type="match status" value="1"/>
</dbReference>
<evidence type="ECO:0000256" key="1">
    <source>
        <dbReference type="ARBA" id="ARBA00009225"/>
    </source>
</evidence>
<dbReference type="GO" id="GO:0005829">
    <property type="term" value="C:cytosol"/>
    <property type="evidence" value="ECO:0007669"/>
    <property type="project" value="TreeGrafter"/>
</dbReference>
<organism evidence="9 10">
    <name type="scientific">Sclerotinia trifoliorum</name>
    <dbReference type="NCBI Taxonomy" id="28548"/>
    <lineage>
        <taxon>Eukaryota</taxon>
        <taxon>Fungi</taxon>
        <taxon>Dikarya</taxon>
        <taxon>Ascomycota</taxon>
        <taxon>Pezizomycotina</taxon>
        <taxon>Leotiomycetes</taxon>
        <taxon>Helotiales</taxon>
        <taxon>Sclerotiniaceae</taxon>
        <taxon>Sclerotinia</taxon>
    </lineage>
</organism>
<dbReference type="PROSITE" id="PS51748">
    <property type="entry name" value="HEXOKINASE_2"/>
    <property type="match status" value="1"/>
</dbReference>
<dbReference type="GO" id="GO:0005524">
    <property type="term" value="F:ATP binding"/>
    <property type="evidence" value="ECO:0007669"/>
    <property type="project" value="UniProtKB-UniRule"/>
</dbReference>
<evidence type="ECO:0000256" key="6">
    <source>
        <dbReference type="RuleBase" id="RU362007"/>
    </source>
</evidence>
<keyword evidence="10" id="KW-1185">Reference proteome</keyword>
<evidence type="ECO:0000259" key="8">
    <source>
        <dbReference type="Pfam" id="PF03727"/>
    </source>
</evidence>
<feature type="domain" description="Hexokinase N-terminal" evidence="7">
    <location>
        <begin position="77"/>
        <end position="267"/>
    </location>
</feature>
<keyword evidence="2 6" id="KW-0808">Transferase</keyword>
<evidence type="ECO:0000256" key="2">
    <source>
        <dbReference type="ARBA" id="ARBA00022679"/>
    </source>
</evidence>
<dbReference type="Pfam" id="PF00349">
    <property type="entry name" value="Hexokinase_1"/>
    <property type="match status" value="1"/>
</dbReference>
<dbReference type="Pfam" id="PF03727">
    <property type="entry name" value="Hexokinase_2"/>
    <property type="match status" value="1"/>
</dbReference>
<accession>A0A8H2VN66</accession>
<dbReference type="GO" id="GO:0001678">
    <property type="term" value="P:intracellular glucose homeostasis"/>
    <property type="evidence" value="ECO:0007669"/>
    <property type="project" value="InterPro"/>
</dbReference>
<evidence type="ECO:0000259" key="7">
    <source>
        <dbReference type="Pfam" id="PF00349"/>
    </source>
</evidence>
<dbReference type="GO" id="GO:0005739">
    <property type="term" value="C:mitochondrion"/>
    <property type="evidence" value="ECO:0007669"/>
    <property type="project" value="TreeGrafter"/>
</dbReference>
<comment type="similarity">
    <text evidence="1 6">Belongs to the hexokinase family.</text>
</comment>
<dbReference type="InterPro" id="IPR043129">
    <property type="entry name" value="ATPase_NBD"/>
</dbReference>